<reference evidence="2" key="2">
    <citation type="submission" date="2013-12" db="EMBL/GenBank/DDBJ databases">
        <authorList>
            <person name="Yu Y."/>
            <person name="Lee S."/>
            <person name="de Baynast K."/>
            <person name="Wissotski M."/>
            <person name="Liu L."/>
            <person name="Talag J."/>
            <person name="Goicoechea J."/>
            <person name="Angelova A."/>
            <person name="Jetty R."/>
            <person name="Kudrna D."/>
            <person name="Golser W."/>
            <person name="Rivera L."/>
            <person name="Zhang J."/>
            <person name="Wing R."/>
        </authorList>
    </citation>
    <scope>NUCLEOTIDE SEQUENCE</scope>
</reference>
<protein>
    <submittedName>
        <fullName evidence="1">Uncharacterized protein</fullName>
    </submittedName>
</protein>
<keyword evidence="2" id="KW-1185">Reference proteome</keyword>
<evidence type="ECO:0000313" key="2">
    <source>
        <dbReference type="Proteomes" id="UP000032180"/>
    </source>
</evidence>
<dbReference type="Gramene" id="LPERR09G08710.1">
    <property type="protein sequence ID" value="LPERR09G08710.1"/>
    <property type="gene ID" value="LPERR09G08710"/>
</dbReference>
<accession>A0A0D9XEA6</accession>
<reference evidence="1 2" key="1">
    <citation type="submission" date="2012-08" db="EMBL/GenBank/DDBJ databases">
        <title>Oryza genome evolution.</title>
        <authorList>
            <person name="Wing R.A."/>
        </authorList>
    </citation>
    <scope>NUCLEOTIDE SEQUENCE</scope>
</reference>
<reference evidence="1" key="3">
    <citation type="submission" date="2015-04" db="UniProtKB">
        <authorList>
            <consortium name="EnsemblPlants"/>
        </authorList>
    </citation>
    <scope>IDENTIFICATION</scope>
</reference>
<dbReference type="HOGENOM" id="CLU_072187_0_0_1"/>
<organism evidence="1 2">
    <name type="scientific">Leersia perrieri</name>
    <dbReference type="NCBI Taxonomy" id="77586"/>
    <lineage>
        <taxon>Eukaryota</taxon>
        <taxon>Viridiplantae</taxon>
        <taxon>Streptophyta</taxon>
        <taxon>Embryophyta</taxon>
        <taxon>Tracheophyta</taxon>
        <taxon>Spermatophyta</taxon>
        <taxon>Magnoliopsida</taxon>
        <taxon>Liliopsida</taxon>
        <taxon>Poales</taxon>
        <taxon>Poaceae</taxon>
        <taxon>BOP clade</taxon>
        <taxon>Oryzoideae</taxon>
        <taxon>Oryzeae</taxon>
        <taxon>Oryzinae</taxon>
        <taxon>Leersia</taxon>
    </lineage>
</organism>
<name>A0A0D9XEA6_9ORYZ</name>
<proteinExistence type="predicted"/>
<dbReference type="Proteomes" id="UP000032180">
    <property type="component" value="Chromosome 9"/>
</dbReference>
<sequence>MDFEQSSHATPAMNNLIERHDPWEALDEAALAIIDETYAAALDIIGGAGVAVVEVKAAARAPDSDSPVVTVHSSATHCLVALNNNNNLRRRRRRQLPRALVSVSPGTLFLSRSSSFSGDDARPPSRDAAAGRGVTGILDMIVRRLGEAIRREEAILIKAMASGLRGPKVDEIFLVRNVMDEMRREMDLPALMRRIAHKRRDVTEIACRPAAAAATEEEEADETERMMKKLRLTC</sequence>
<dbReference type="AlphaFoldDB" id="A0A0D9XEA6"/>
<dbReference type="EnsemblPlants" id="LPERR09G08710.1">
    <property type="protein sequence ID" value="LPERR09G08710.1"/>
    <property type="gene ID" value="LPERR09G08710"/>
</dbReference>
<evidence type="ECO:0000313" key="1">
    <source>
        <dbReference type="EnsemblPlants" id="LPERR09G08710.1"/>
    </source>
</evidence>